<reference evidence="3 4" key="1">
    <citation type="submission" date="2019-12" db="EMBL/GenBank/DDBJ databases">
        <title>Chromosome-level assembly of the Caenorhabditis remanei genome.</title>
        <authorList>
            <person name="Teterina A.A."/>
            <person name="Willis J.H."/>
            <person name="Phillips P.C."/>
        </authorList>
    </citation>
    <scope>NUCLEOTIDE SEQUENCE [LARGE SCALE GENOMIC DNA]</scope>
    <source>
        <strain evidence="3 4">PX506</strain>
        <tissue evidence="3">Whole organism</tissue>
    </source>
</reference>
<accession>A0A6A5GEZ2</accession>
<dbReference type="CTD" id="9820461"/>
<gene>
    <name evidence="3" type="ORF">GCK72_020237</name>
</gene>
<keyword evidence="1" id="KW-0732">Signal</keyword>
<sequence>MSAVKYLLILINLLFLSGIPVAVQKTENVTLKNCTTEEVLAVQQKCDLLAKEVDGYLEDYDGEISTDEVMKNMTELYEKVTNCYRKFGCKEAVEYNAKLEREAADMKVFNTGIKDCMLEFYGAIYEGTYNCTAGFDWFSKDTAVKRDGFIKGRSCLMEIATNECSNKTLNYLNSDYESFVDLMTVKPSGPTCEGLHYELNDLRCNQPIERAMMQGFRMISKLMPMENDEKEEYKPIIDFFQKDTTNLTLICVVLKDCLDNSCSLPKGFGDFAGNLCNEVKKAENLNEAFFSCMVHLDDRINGTKYPCTQKYEFVSFFSIEGQKDYFWKDKECARSVMKGECPEGALVDFDAQWQWATNIAMKNEESKNNVSVSLFN</sequence>
<feature type="domain" description="T20D4.11-like" evidence="2">
    <location>
        <begin position="34"/>
        <end position="192"/>
    </location>
</feature>
<dbReference type="PANTHER" id="PTHR31897">
    <property type="entry name" value="PROTEIN CBG17011-RELATED"/>
    <property type="match status" value="1"/>
</dbReference>
<dbReference type="Pfam" id="PF01579">
    <property type="entry name" value="DUF19"/>
    <property type="match status" value="1"/>
</dbReference>
<dbReference type="KEGG" id="crq:GCK72_020237"/>
<name>A0A6A5GEZ2_CAERE</name>
<dbReference type="AlphaFoldDB" id="A0A6A5GEZ2"/>
<protein>
    <recommendedName>
        <fullName evidence="2">T20D4.11-like domain-containing protein</fullName>
    </recommendedName>
</protein>
<evidence type="ECO:0000313" key="4">
    <source>
        <dbReference type="Proteomes" id="UP000483820"/>
    </source>
</evidence>
<feature type="signal peptide" evidence="1">
    <location>
        <begin position="1"/>
        <end position="18"/>
    </location>
</feature>
<evidence type="ECO:0000256" key="1">
    <source>
        <dbReference type="SAM" id="SignalP"/>
    </source>
</evidence>
<feature type="chain" id="PRO_5025611081" description="T20D4.11-like domain-containing protein" evidence="1">
    <location>
        <begin position="19"/>
        <end position="376"/>
    </location>
</feature>
<proteinExistence type="predicted"/>
<dbReference type="GeneID" id="9820461"/>
<evidence type="ECO:0000313" key="3">
    <source>
        <dbReference type="EMBL" id="KAF1753680.1"/>
    </source>
</evidence>
<organism evidence="3 4">
    <name type="scientific">Caenorhabditis remanei</name>
    <name type="common">Caenorhabditis vulgaris</name>
    <dbReference type="NCBI Taxonomy" id="31234"/>
    <lineage>
        <taxon>Eukaryota</taxon>
        <taxon>Metazoa</taxon>
        <taxon>Ecdysozoa</taxon>
        <taxon>Nematoda</taxon>
        <taxon>Chromadorea</taxon>
        <taxon>Rhabditida</taxon>
        <taxon>Rhabditina</taxon>
        <taxon>Rhabditomorpha</taxon>
        <taxon>Rhabditoidea</taxon>
        <taxon>Rhabditidae</taxon>
        <taxon>Peloderinae</taxon>
        <taxon>Caenorhabditis</taxon>
    </lineage>
</organism>
<dbReference type="InterPro" id="IPR002542">
    <property type="entry name" value="T20D4.11-like_dom"/>
</dbReference>
<dbReference type="Proteomes" id="UP000483820">
    <property type="component" value="Chromosome V"/>
</dbReference>
<dbReference type="EMBL" id="WUAV01000005">
    <property type="protein sequence ID" value="KAF1753680.1"/>
    <property type="molecule type" value="Genomic_DNA"/>
</dbReference>
<comment type="caution">
    <text evidence="3">The sequence shown here is derived from an EMBL/GenBank/DDBJ whole genome shotgun (WGS) entry which is preliminary data.</text>
</comment>
<dbReference type="PANTHER" id="PTHR31897:SF5">
    <property type="entry name" value="DUF19 DOMAIN-CONTAINING PROTEIN"/>
    <property type="match status" value="1"/>
</dbReference>
<evidence type="ECO:0000259" key="2">
    <source>
        <dbReference type="Pfam" id="PF01579"/>
    </source>
</evidence>
<dbReference type="RefSeq" id="XP_003115946.2">
    <property type="nucleotide sequence ID" value="XM_003115898.2"/>
</dbReference>